<accession>A0A2T0SRA0</accession>
<organism evidence="1 2">
    <name type="scientific">Spirosoma oryzae</name>
    <dbReference type="NCBI Taxonomy" id="1469603"/>
    <lineage>
        <taxon>Bacteria</taxon>
        <taxon>Pseudomonadati</taxon>
        <taxon>Bacteroidota</taxon>
        <taxon>Cytophagia</taxon>
        <taxon>Cytophagales</taxon>
        <taxon>Cytophagaceae</taxon>
        <taxon>Spirosoma</taxon>
    </lineage>
</organism>
<gene>
    <name evidence="1" type="ORF">CLV58_11370</name>
</gene>
<proteinExistence type="predicted"/>
<keyword evidence="2" id="KW-1185">Reference proteome</keyword>
<evidence type="ECO:0000313" key="2">
    <source>
        <dbReference type="Proteomes" id="UP000238375"/>
    </source>
</evidence>
<sequence length="42" mass="4481">MPLSTIGLIHVIAAVEGSILAGKFSPFHIMALFITAICARIR</sequence>
<reference evidence="1 2" key="1">
    <citation type="submission" date="2018-03" db="EMBL/GenBank/DDBJ databases">
        <title>Genomic Encyclopedia of Archaeal and Bacterial Type Strains, Phase II (KMG-II): from individual species to whole genera.</title>
        <authorList>
            <person name="Goeker M."/>
        </authorList>
    </citation>
    <scope>NUCLEOTIDE SEQUENCE [LARGE SCALE GENOMIC DNA]</scope>
    <source>
        <strain evidence="1 2">DSM 28354</strain>
    </source>
</reference>
<comment type="caution">
    <text evidence="1">The sequence shown here is derived from an EMBL/GenBank/DDBJ whole genome shotgun (WGS) entry which is preliminary data.</text>
</comment>
<dbReference type="AlphaFoldDB" id="A0A2T0SRA0"/>
<dbReference type="RefSeq" id="WP_281257920.1">
    <property type="nucleotide sequence ID" value="NZ_PVTE01000013.1"/>
</dbReference>
<dbReference type="Proteomes" id="UP000238375">
    <property type="component" value="Unassembled WGS sequence"/>
</dbReference>
<protein>
    <submittedName>
        <fullName evidence="1">Uncharacterized protein</fullName>
    </submittedName>
</protein>
<evidence type="ECO:0000313" key="1">
    <source>
        <dbReference type="EMBL" id="PRY35942.1"/>
    </source>
</evidence>
<name>A0A2T0SRA0_9BACT</name>
<dbReference type="EMBL" id="PVTE01000013">
    <property type="protein sequence ID" value="PRY35942.1"/>
    <property type="molecule type" value="Genomic_DNA"/>
</dbReference>